<protein>
    <recommendedName>
        <fullName evidence="2">Terminase</fullName>
    </recommendedName>
</protein>
<dbReference type="EMBL" id="MT141599">
    <property type="protein sequence ID" value="QJA68234.1"/>
    <property type="molecule type" value="Genomic_DNA"/>
</dbReference>
<proteinExistence type="predicted"/>
<reference evidence="1" key="1">
    <citation type="submission" date="2020-03" db="EMBL/GenBank/DDBJ databases">
        <title>The deep terrestrial virosphere.</title>
        <authorList>
            <person name="Holmfeldt K."/>
            <person name="Nilsson E."/>
            <person name="Simone D."/>
            <person name="Lopez-Fernandez M."/>
            <person name="Wu X."/>
            <person name="de Brujin I."/>
            <person name="Lundin D."/>
            <person name="Andersson A."/>
            <person name="Bertilsson S."/>
            <person name="Dopson M."/>
        </authorList>
    </citation>
    <scope>NUCLEOTIDE SEQUENCE</scope>
    <source>
        <strain evidence="1">MM415A07519</strain>
    </source>
</reference>
<gene>
    <name evidence="1" type="ORF">MM415A07519_0002</name>
</gene>
<evidence type="ECO:0000313" key="1">
    <source>
        <dbReference type="EMBL" id="QJA68234.1"/>
    </source>
</evidence>
<accession>A0A6M3JDW4</accession>
<dbReference type="AlphaFoldDB" id="A0A6M3JDW4"/>
<sequence>MEYLQPALVEAWPDAYEAIGRRSHPQYKEAACLWLGFKRGYILAKEEAEG</sequence>
<name>A0A6M3JDW4_9ZZZZ</name>
<evidence type="ECO:0008006" key="2">
    <source>
        <dbReference type="Google" id="ProtNLM"/>
    </source>
</evidence>
<organism evidence="1">
    <name type="scientific">viral metagenome</name>
    <dbReference type="NCBI Taxonomy" id="1070528"/>
    <lineage>
        <taxon>unclassified sequences</taxon>
        <taxon>metagenomes</taxon>
        <taxon>organismal metagenomes</taxon>
    </lineage>
</organism>